<organism evidence="1 2">
    <name type="scientific">Pleuronectes platessa</name>
    <name type="common">European plaice</name>
    <dbReference type="NCBI Taxonomy" id="8262"/>
    <lineage>
        <taxon>Eukaryota</taxon>
        <taxon>Metazoa</taxon>
        <taxon>Chordata</taxon>
        <taxon>Craniata</taxon>
        <taxon>Vertebrata</taxon>
        <taxon>Euteleostomi</taxon>
        <taxon>Actinopterygii</taxon>
        <taxon>Neopterygii</taxon>
        <taxon>Teleostei</taxon>
        <taxon>Neoteleostei</taxon>
        <taxon>Acanthomorphata</taxon>
        <taxon>Carangaria</taxon>
        <taxon>Pleuronectiformes</taxon>
        <taxon>Pleuronectoidei</taxon>
        <taxon>Pleuronectidae</taxon>
        <taxon>Pleuronectes</taxon>
    </lineage>
</organism>
<accession>A0A9N7VX50</accession>
<comment type="caution">
    <text evidence="1">The sequence shown here is derived from an EMBL/GenBank/DDBJ whole genome shotgun (WGS) entry which is preliminary data.</text>
</comment>
<name>A0A9N7VX50_PLEPL</name>
<dbReference type="EMBL" id="CADEAL010004274">
    <property type="protein sequence ID" value="CAB1455860.1"/>
    <property type="molecule type" value="Genomic_DNA"/>
</dbReference>
<keyword evidence="2" id="KW-1185">Reference proteome</keyword>
<proteinExistence type="predicted"/>
<reference evidence="1" key="1">
    <citation type="submission" date="2020-03" db="EMBL/GenBank/DDBJ databases">
        <authorList>
            <person name="Weist P."/>
        </authorList>
    </citation>
    <scope>NUCLEOTIDE SEQUENCE</scope>
</reference>
<dbReference type="Proteomes" id="UP001153269">
    <property type="component" value="Unassembled WGS sequence"/>
</dbReference>
<evidence type="ECO:0000313" key="2">
    <source>
        <dbReference type="Proteomes" id="UP001153269"/>
    </source>
</evidence>
<dbReference type="AlphaFoldDB" id="A0A9N7VX50"/>
<protein>
    <submittedName>
        <fullName evidence="1">Uncharacterized protein</fullName>
    </submittedName>
</protein>
<gene>
    <name evidence="1" type="ORF">PLEPLA_LOCUS43641</name>
</gene>
<evidence type="ECO:0000313" key="1">
    <source>
        <dbReference type="EMBL" id="CAB1455860.1"/>
    </source>
</evidence>
<sequence>MGPPRLLPRSLRLDSSQLSAKLLHYVNNLCPGEVHTAPAICCRRQRGEIHFHLRVKEKIKMMCKVLFIRNQGDRIDGCASHHRTRIKRRACHSLELPSMSSYRCLQ</sequence>